<dbReference type="Proteomes" id="UP001500013">
    <property type="component" value="Unassembled WGS sequence"/>
</dbReference>
<accession>A0ABP5E2L8</accession>
<evidence type="ECO:0000256" key="3">
    <source>
        <dbReference type="ARBA" id="ARBA00022692"/>
    </source>
</evidence>
<evidence type="ECO:0000256" key="7">
    <source>
        <dbReference type="SAM" id="Phobius"/>
    </source>
</evidence>
<feature type="transmembrane region" description="Helical" evidence="7">
    <location>
        <begin position="243"/>
        <end position="265"/>
    </location>
</feature>
<evidence type="ECO:0000256" key="6">
    <source>
        <dbReference type="SAM" id="MobiDB-lite"/>
    </source>
</evidence>
<evidence type="ECO:0000256" key="5">
    <source>
        <dbReference type="ARBA" id="ARBA00023136"/>
    </source>
</evidence>
<dbReference type="InterPro" id="IPR002797">
    <property type="entry name" value="Polysacc_synth"/>
</dbReference>
<feature type="transmembrane region" description="Helical" evidence="7">
    <location>
        <begin position="135"/>
        <end position="155"/>
    </location>
</feature>
<feature type="transmembrane region" description="Helical" evidence="7">
    <location>
        <begin position="198"/>
        <end position="222"/>
    </location>
</feature>
<feature type="compositionally biased region" description="Basic and acidic residues" evidence="6">
    <location>
        <begin position="1"/>
        <end position="10"/>
    </location>
</feature>
<organism evidence="8 9">
    <name type="scientific">Terrabacter lapilli</name>
    <dbReference type="NCBI Taxonomy" id="436231"/>
    <lineage>
        <taxon>Bacteria</taxon>
        <taxon>Bacillati</taxon>
        <taxon>Actinomycetota</taxon>
        <taxon>Actinomycetes</taxon>
        <taxon>Micrococcales</taxon>
        <taxon>Intrasporangiaceae</taxon>
        <taxon>Terrabacter</taxon>
    </lineage>
</organism>
<dbReference type="PANTHER" id="PTHR30250:SF11">
    <property type="entry name" value="O-ANTIGEN TRANSPORTER-RELATED"/>
    <property type="match status" value="1"/>
</dbReference>
<comment type="subcellular location">
    <subcellularLocation>
        <location evidence="1">Cell membrane</location>
        <topology evidence="1">Multi-pass membrane protein</topology>
    </subcellularLocation>
</comment>
<dbReference type="EMBL" id="BAAAPU010000009">
    <property type="protein sequence ID" value="GAA1989088.1"/>
    <property type="molecule type" value="Genomic_DNA"/>
</dbReference>
<keyword evidence="5 7" id="KW-0472">Membrane</keyword>
<keyword evidence="4 7" id="KW-1133">Transmembrane helix</keyword>
<name>A0ABP5E2L8_9MICO</name>
<dbReference type="RefSeq" id="WP_344065158.1">
    <property type="nucleotide sequence ID" value="NZ_BAAAPU010000009.1"/>
</dbReference>
<feature type="transmembrane region" description="Helical" evidence="7">
    <location>
        <begin position="167"/>
        <end position="192"/>
    </location>
</feature>
<comment type="caution">
    <text evidence="8">The sequence shown here is derived from an EMBL/GenBank/DDBJ whole genome shotgun (WGS) entry which is preliminary data.</text>
</comment>
<reference evidence="9" key="1">
    <citation type="journal article" date="2019" name="Int. J. Syst. Evol. Microbiol.">
        <title>The Global Catalogue of Microorganisms (GCM) 10K type strain sequencing project: providing services to taxonomists for standard genome sequencing and annotation.</title>
        <authorList>
            <consortium name="The Broad Institute Genomics Platform"/>
            <consortium name="The Broad Institute Genome Sequencing Center for Infectious Disease"/>
            <person name="Wu L."/>
            <person name="Ma J."/>
        </authorList>
    </citation>
    <scope>NUCLEOTIDE SEQUENCE [LARGE SCALE GENOMIC DNA]</scope>
    <source>
        <strain evidence="9">JCM 15628</strain>
    </source>
</reference>
<feature type="transmembrane region" description="Helical" evidence="7">
    <location>
        <begin position="63"/>
        <end position="85"/>
    </location>
</feature>
<keyword evidence="3 7" id="KW-0812">Transmembrane</keyword>
<feature type="transmembrane region" description="Helical" evidence="7">
    <location>
        <begin position="348"/>
        <end position="368"/>
    </location>
</feature>
<dbReference type="PANTHER" id="PTHR30250">
    <property type="entry name" value="PST FAMILY PREDICTED COLANIC ACID TRANSPORTER"/>
    <property type="match status" value="1"/>
</dbReference>
<feature type="transmembrane region" description="Helical" evidence="7">
    <location>
        <begin position="313"/>
        <end position="336"/>
    </location>
</feature>
<keyword evidence="2" id="KW-1003">Cell membrane</keyword>
<gene>
    <name evidence="8" type="ORF">GCM10009817_33510</name>
</gene>
<feature type="transmembrane region" description="Helical" evidence="7">
    <location>
        <begin position="277"/>
        <end position="301"/>
    </location>
</feature>
<evidence type="ECO:0000313" key="9">
    <source>
        <dbReference type="Proteomes" id="UP001500013"/>
    </source>
</evidence>
<keyword evidence="9" id="KW-1185">Reference proteome</keyword>
<feature type="region of interest" description="Disordered" evidence="6">
    <location>
        <begin position="1"/>
        <end position="24"/>
    </location>
</feature>
<feature type="transmembrane region" description="Helical" evidence="7">
    <location>
        <begin position="438"/>
        <end position="457"/>
    </location>
</feature>
<feature type="transmembrane region" description="Helical" evidence="7">
    <location>
        <begin position="406"/>
        <end position="426"/>
    </location>
</feature>
<sequence length="493" mass="50527">MSAPVERPDGMESSDEAGTGEHGAQASRAVLGRGSLYTLGTAAPILAQAAVTPLVTRLLGRDAYGLVAQAVVVIQVTMMLASLGLPSVITRQALMTSNGTARARSILLRGSLATLGLAAVAVAATAVVLGGASSVTRQAMVLAVAAGACFVVVENAQALMRALDRPVAFITISSVAMLGGPLLGLAAVLAFGRSAQHYVLGLLVGYAVAALTGAALSLGVRLSHERSHAPRDMREAYRLGLPMLPHMVSLYLASMALVFVAGALYGTADSGRLQLALLIGTAPNVITSSLNNSWAPVVFAAPPERRAAVLERTAADVAMVAALVAGGVALLSPWLLRLVADPRFTPDLLVPAVCLTTVGAMVSVAYLANVHLVFAQGRPAGLSLITPVSLALGLAAAWSLGHLGLVWVAVGFPVAYVALAVGAAALRRKVGGPAWHERGLVVPFLTGSLFILCGFVLPTTGPWSPSRWAVAALAGVLVLRHGRQILRPARPEA</sequence>
<dbReference type="Pfam" id="PF01943">
    <property type="entry name" value="Polysacc_synt"/>
    <property type="match status" value="1"/>
</dbReference>
<evidence type="ECO:0000256" key="2">
    <source>
        <dbReference type="ARBA" id="ARBA00022475"/>
    </source>
</evidence>
<proteinExistence type="predicted"/>
<feature type="transmembrane region" description="Helical" evidence="7">
    <location>
        <begin position="380"/>
        <end position="400"/>
    </location>
</feature>
<feature type="transmembrane region" description="Helical" evidence="7">
    <location>
        <begin position="106"/>
        <end position="129"/>
    </location>
</feature>
<evidence type="ECO:0008006" key="10">
    <source>
        <dbReference type="Google" id="ProtNLM"/>
    </source>
</evidence>
<evidence type="ECO:0000256" key="4">
    <source>
        <dbReference type="ARBA" id="ARBA00022989"/>
    </source>
</evidence>
<evidence type="ECO:0000256" key="1">
    <source>
        <dbReference type="ARBA" id="ARBA00004651"/>
    </source>
</evidence>
<evidence type="ECO:0000313" key="8">
    <source>
        <dbReference type="EMBL" id="GAA1989088.1"/>
    </source>
</evidence>
<dbReference type="InterPro" id="IPR050833">
    <property type="entry name" value="Poly_Biosynth_Transport"/>
</dbReference>
<protein>
    <recommendedName>
        <fullName evidence="10">O-antigen/teichoic acid export membrane protein</fullName>
    </recommendedName>
</protein>